<dbReference type="Proteomes" id="UP001279734">
    <property type="component" value="Unassembled WGS sequence"/>
</dbReference>
<accession>A0AAD3SNX9</accession>
<protein>
    <submittedName>
        <fullName evidence="1">Uncharacterized protein</fullName>
    </submittedName>
</protein>
<reference evidence="1" key="1">
    <citation type="submission" date="2023-05" db="EMBL/GenBank/DDBJ databases">
        <title>Nepenthes gracilis genome sequencing.</title>
        <authorList>
            <person name="Fukushima K."/>
        </authorList>
    </citation>
    <scope>NUCLEOTIDE SEQUENCE</scope>
    <source>
        <strain evidence="1">SING2019-196</strain>
    </source>
</reference>
<keyword evidence="2" id="KW-1185">Reference proteome</keyword>
<sequence>MHIRAVFMEIQMSYMVRLIRRYKMLKGYGDLCLQGNSQNLAGSPFSGTGNGEYCTPLYGPTTSHLQPEISIDVTRV</sequence>
<proteinExistence type="predicted"/>
<gene>
    <name evidence="1" type="ORF">Nepgr_016624</name>
</gene>
<organism evidence="1 2">
    <name type="scientific">Nepenthes gracilis</name>
    <name type="common">Slender pitcher plant</name>
    <dbReference type="NCBI Taxonomy" id="150966"/>
    <lineage>
        <taxon>Eukaryota</taxon>
        <taxon>Viridiplantae</taxon>
        <taxon>Streptophyta</taxon>
        <taxon>Embryophyta</taxon>
        <taxon>Tracheophyta</taxon>
        <taxon>Spermatophyta</taxon>
        <taxon>Magnoliopsida</taxon>
        <taxon>eudicotyledons</taxon>
        <taxon>Gunneridae</taxon>
        <taxon>Pentapetalae</taxon>
        <taxon>Caryophyllales</taxon>
        <taxon>Nepenthaceae</taxon>
        <taxon>Nepenthes</taxon>
    </lineage>
</organism>
<dbReference type="EMBL" id="BSYO01000014">
    <property type="protein sequence ID" value="GMH14783.1"/>
    <property type="molecule type" value="Genomic_DNA"/>
</dbReference>
<name>A0AAD3SNX9_NEPGR</name>
<dbReference type="AlphaFoldDB" id="A0AAD3SNX9"/>
<evidence type="ECO:0000313" key="2">
    <source>
        <dbReference type="Proteomes" id="UP001279734"/>
    </source>
</evidence>
<comment type="caution">
    <text evidence="1">The sequence shown here is derived from an EMBL/GenBank/DDBJ whole genome shotgun (WGS) entry which is preliminary data.</text>
</comment>
<evidence type="ECO:0000313" key="1">
    <source>
        <dbReference type="EMBL" id="GMH14783.1"/>
    </source>
</evidence>